<evidence type="ECO:0000256" key="2">
    <source>
        <dbReference type="ARBA" id="ARBA00022771"/>
    </source>
</evidence>
<dbReference type="Proteomes" id="UP000694392">
    <property type="component" value="Unplaced"/>
</dbReference>
<feature type="region of interest" description="Disordered" evidence="5">
    <location>
        <begin position="222"/>
        <end position="246"/>
    </location>
</feature>
<protein>
    <recommendedName>
        <fullName evidence="6">MYND-type domain-containing protein</fullName>
    </recommendedName>
</protein>
<dbReference type="GeneTree" id="ENSGT00940000156603"/>
<evidence type="ECO:0000256" key="3">
    <source>
        <dbReference type="ARBA" id="ARBA00022833"/>
    </source>
</evidence>
<dbReference type="GO" id="GO:0005634">
    <property type="term" value="C:nucleus"/>
    <property type="evidence" value="ECO:0007669"/>
    <property type="project" value="TreeGrafter"/>
</dbReference>
<organism evidence="7 8">
    <name type="scientific">Sphenodon punctatus</name>
    <name type="common">Tuatara</name>
    <name type="synonym">Hatteria punctata</name>
    <dbReference type="NCBI Taxonomy" id="8508"/>
    <lineage>
        <taxon>Eukaryota</taxon>
        <taxon>Metazoa</taxon>
        <taxon>Chordata</taxon>
        <taxon>Craniata</taxon>
        <taxon>Vertebrata</taxon>
        <taxon>Euteleostomi</taxon>
        <taxon>Lepidosauria</taxon>
        <taxon>Sphenodontia</taxon>
        <taxon>Sphenodontidae</taxon>
        <taxon>Sphenodon</taxon>
    </lineage>
</organism>
<keyword evidence="2 4" id="KW-0863">Zinc-finger</keyword>
<dbReference type="Gene3D" id="6.10.140.2220">
    <property type="match status" value="1"/>
</dbReference>
<dbReference type="PROSITE" id="PS50865">
    <property type="entry name" value="ZF_MYND_2"/>
    <property type="match status" value="1"/>
</dbReference>
<dbReference type="AlphaFoldDB" id="A0A8D0L1J0"/>
<sequence>MGARRVELGFAEEACAWRLRSEQFPSKVGGRPAWLGESGLPAPAELRCGLCARPRALLLQLYALLPDRPEAFHRSLFVFACRGPACYRLSGPAPGSLSVFRNQLSRKNDTYSYDPPPEEPPPEGTPVSLQLKCGANLCRVCGCLGPKMCSKCHKASYCSRDHQIMDWKAGHKQSCAAAVIPDHKFLFPEYEIVIESEELESSDDNKVESDDNHTQVVAQEDEIHEEMESAHNPSKKKEGILHCFTK</sequence>
<proteinExistence type="predicted"/>
<dbReference type="GO" id="GO:0008270">
    <property type="term" value="F:zinc ion binding"/>
    <property type="evidence" value="ECO:0007669"/>
    <property type="project" value="UniProtKB-KW"/>
</dbReference>
<keyword evidence="1" id="KW-0479">Metal-binding</keyword>
<name>A0A8D0L1J0_SPHPU</name>
<dbReference type="Pfam" id="PF01753">
    <property type="entry name" value="zf-MYND"/>
    <property type="match status" value="1"/>
</dbReference>
<dbReference type="Ensembl" id="ENSSPUT00000001924.1">
    <property type="protein sequence ID" value="ENSSPUP00000001826.1"/>
    <property type="gene ID" value="ENSSPUG00000001408.1"/>
</dbReference>
<evidence type="ECO:0000256" key="1">
    <source>
        <dbReference type="ARBA" id="ARBA00022723"/>
    </source>
</evidence>
<evidence type="ECO:0000313" key="8">
    <source>
        <dbReference type="Proteomes" id="UP000694392"/>
    </source>
</evidence>
<keyword evidence="3" id="KW-0862">Zinc</keyword>
<dbReference type="InterPro" id="IPR002893">
    <property type="entry name" value="Znf_MYND"/>
</dbReference>
<evidence type="ECO:0000256" key="4">
    <source>
        <dbReference type="PROSITE-ProRule" id="PRU00134"/>
    </source>
</evidence>
<evidence type="ECO:0000256" key="5">
    <source>
        <dbReference type="SAM" id="MobiDB-lite"/>
    </source>
</evidence>
<reference evidence="7" key="1">
    <citation type="submission" date="2025-08" db="UniProtKB">
        <authorList>
            <consortium name="Ensembl"/>
        </authorList>
    </citation>
    <scope>IDENTIFICATION</scope>
</reference>
<accession>A0A8D0L1J0</accession>
<keyword evidence="8" id="KW-1185">Reference proteome</keyword>
<dbReference type="PANTHER" id="PTHR12298">
    <property type="entry name" value="PCDC2 PROGRAMMED CELL DEATH PROTEIN 2 -RELATED"/>
    <property type="match status" value="1"/>
</dbReference>
<dbReference type="OMA" id="GIFRFCC"/>
<dbReference type="PANTHER" id="PTHR12298:SF4">
    <property type="entry name" value="PROGRAMMED CELL DEATH PROTEIN 2"/>
    <property type="match status" value="1"/>
</dbReference>
<evidence type="ECO:0000313" key="7">
    <source>
        <dbReference type="Ensembl" id="ENSSPUP00000001826.1"/>
    </source>
</evidence>
<evidence type="ECO:0000259" key="6">
    <source>
        <dbReference type="PROSITE" id="PS50865"/>
    </source>
</evidence>
<dbReference type="SUPFAM" id="SSF144232">
    <property type="entry name" value="HIT/MYND zinc finger-like"/>
    <property type="match status" value="1"/>
</dbReference>
<reference evidence="7" key="2">
    <citation type="submission" date="2025-09" db="UniProtKB">
        <authorList>
            <consortium name="Ensembl"/>
        </authorList>
    </citation>
    <scope>IDENTIFICATION</scope>
</reference>
<feature type="domain" description="MYND-type" evidence="6">
    <location>
        <begin position="138"/>
        <end position="175"/>
    </location>
</feature>